<evidence type="ECO:0000256" key="1">
    <source>
        <dbReference type="SAM" id="MobiDB-lite"/>
    </source>
</evidence>
<feature type="compositionally biased region" description="Basic and acidic residues" evidence="1">
    <location>
        <begin position="263"/>
        <end position="277"/>
    </location>
</feature>
<protein>
    <submittedName>
        <fullName evidence="2">Uncharacterized protein</fullName>
    </submittedName>
</protein>
<name>A0A091CZY2_FUKDA</name>
<sequence>MPARPCGPQPALLRLLLVPRGKGHEVDSTRYQLSEERSSSSKDLRGKLPSSAWIKAHCGISVVPSQAMWSSGKGAGALRPHTPGLWTPLDSALPAEPQLLICKVQNSIGSYTAVSSVRRIIVRCLGGRQGSDTEWSIDWLPLRQSRSQNLDTDLEGIWRSKVPNKPSRSQLPLLRNGASRGVHRLVGFAVRMLYPALTRASSLELLFGAGSFQSPDSDFQPNALSVRRLAYGDAVGLLVAETSEKSTYMESIKVLPAEISRNQKDLQSHGDEGRPGDSDPGMKLGLSASREDASFLVLEHIVKISFDCTGFIAHRVFWDCPKVKRLLEPVVPKRARFGGGAETLKGAPVDTGHHHVPHADGKMKTQRRAHFQGEVTPAPQRHLLPPPPCISSCQGLTISRRSTLISPGEDERPDPRKPLTSWTVCTLHLHVAQGEVELDRVRDTDSRVPHAGQCYEQDWSRQHSATQPGHICLHQRLPC</sequence>
<keyword evidence="3" id="KW-1185">Reference proteome</keyword>
<gene>
    <name evidence="2" type="ORF">H920_15007</name>
</gene>
<evidence type="ECO:0000313" key="2">
    <source>
        <dbReference type="EMBL" id="KFO23803.1"/>
    </source>
</evidence>
<feature type="region of interest" description="Disordered" evidence="1">
    <location>
        <begin position="263"/>
        <end position="285"/>
    </location>
</feature>
<dbReference type="Proteomes" id="UP000028990">
    <property type="component" value="Unassembled WGS sequence"/>
</dbReference>
<proteinExistence type="predicted"/>
<feature type="region of interest" description="Disordered" evidence="1">
    <location>
        <begin position="27"/>
        <end position="46"/>
    </location>
</feature>
<dbReference type="EMBL" id="KN123755">
    <property type="protein sequence ID" value="KFO23803.1"/>
    <property type="molecule type" value="Genomic_DNA"/>
</dbReference>
<accession>A0A091CZY2</accession>
<dbReference type="AlphaFoldDB" id="A0A091CZY2"/>
<reference evidence="2 3" key="1">
    <citation type="submission" date="2013-11" db="EMBL/GenBank/DDBJ databases">
        <title>The Damaraland mole rat (Fukomys damarensis) genome and evolution of African mole rats.</title>
        <authorList>
            <person name="Gladyshev V.N."/>
            <person name="Fang X."/>
        </authorList>
    </citation>
    <scope>NUCLEOTIDE SEQUENCE [LARGE SCALE GENOMIC DNA]</scope>
    <source>
        <tissue evidence="2">Liver</tissue>
    </source>
</reference>
<evidence type="ECO:0000313" key="3">
    <source>
        <dbReference type="Proteomes" id="UP000028990"/>
    </source>
</evidence>
<organism evidence="2 3">
    <name type="scientific">Fukomys damarensis</name>
    <name type="common">Damaraland mole rat</name>
    <name type="synonym">Cryptomys damarensis</name>
    <dbReference type="NCBI Taxonomy" id="885580"/>
    <lineage>
        <taxon>Eukaryota</taxon>
        <taxon>Metazoa</taxon>
        <taxon>Chordata</taxon>
        <taxon>Craniata</taxon>
        <taxon>Vertebrata</taxon>
        <taxon>Euteleostomi</taxon>
        <taxon>Mammalia</taxon>
        <taxon>Eutheria</taxon>
        <taxon>Euarchontoglires</taxon>
        <taxon>Glires</taxon>
        <taxon>Rodentia</taxon>
        <taxon>Hystricomorpha</taxon>
        <taxon>Bathyergidae</taxon>
        <taxon>Fukomys</taxon>
    </lineage>
</organism>